<protein>
    <submittedName>
        <fullName evidence="2">Uncharacterized protein</fullName>
    </submittedName>
</protein>
<evidence type="ECO:0000256" key="1">
    <source>
        <dbReference type="SAM" id="MobiDB-lite"/>
    </source>
</evidence>
<sequence>MVDATTKSLSVPDFRARPAAAATRTQCRLCSVSSPPTRPSRPHEPLKHSYSHGHGRKSRNGGRLSFDWLDLMSIDKEQQQQQQEEEQGQHQQPQPPARTLPERLATVLSALDLILQPMSSSLNMHHVLR</sequence>
<feature type="region of interest" description="Disordered" evidence="1">
    <location>
        <begin position="1"/>
        <end position="103"/>
    </location>
</feature>
<accession>A0A2T4BXB3</accession>
<name>A0A2T4BXB3_TRILO</name>
<dbReference type="OrthoDB" id="2574141at2759"/>
<feature type="compositionally biased region" description="Basic residues" evidence="1">
    <location>
        <begin position="49"/>
        <end position="60"/>
    </location>
</feature>
<gene>
    <name evidence="2" type="ORF">M440DRAFT_346401</name>
</gene>
<dbReference type="Proteomes" id="UP000240760">
    <property type="component" value="Unassembled WGS sequence"/>
</dbReference>
<dbReference type="AlphaFoldDB" id="A0A2T4BXB3"/>
<keyword evidence="3" id="KW-1185">Reference proteome</keyword>
<evidence type="ECO:0000313" key="2">
    <source>
        <dbReference type="EMBL" id="PTB73895.1"/>
    </source>
</evidence>
<organism evidence="2 3">
    <name type="scientific">Trichoderma longibrachiatum ATCC 18648</name>
    <dbReference type="NCBI Taxonomy" id="983965"/>
    <lineage>
        <taxon>Eukaryota</taxon>
        <taxon>Fungi</taxon>
        <taxon>Dikarya</taxon>
        <taxon>Ascomycota</taxon>
        <taxon>Pezizomycotina</taxon>
        <taxon>Sordariomycetes</taxon>
        <taxon>Hypocreomycetidae</taxon>
        <taxon>Hypocreales</taxon>
        <taxon>Hypocreaceae</taxon>
        <taxon>Trichoderma</taxon>
    </lineage>
</organism>
<reference evidence="2 3" key="1">
    <citation type="submission" date="2016-07" db="EMBL/GenBank/DDBJ databases">
        <title>Multiple horizontal gene transfer events from other fungi enriched the ability of initially mycotrophic Trichoderma (Ascomycota) to feed on dead plant biomass.</title>
        <authorList>
            <consortium name="DOE Joint Genome Institute"/>
            <person name="Aerts A."/>
            <person name="Atanasova L."/>
            <person name="Chenthamara K."/>
            <person name="Zhang J."/>
            <person name="Grujic M."/>
            <person name="Henrissat B."/>
            <person name="Kuo A."/>
            <person name="Salamov A."/>
            <person name="Lipzen A."/>
            <person name="Labutti K."/>
            <person name="Barry K."/>
            <person name="Miao Y."/>
            <person name="Rahimi M.J."/>
            <person name="Shen Q."/>
            <person name="Grigoriev I.V."/>
            <person name="Kubicek C.P."/>
            <person name="Druzhinina I.S."/>
        </authorList>
    </citation>
    <scope>NUCLEOTIDE SEQUENCE [LARGE SCALE GENOMIC DNA]</scope>
    <source>
        <strain evidence="2 3">ATCC 18648</strain>
    </source>
</reference>
<evidence type="ECO:0000313" key="3">
    <source>
        <dbReference type="Proteomes" id="UP000240760"/>
    </source>
</evidence>
<dbReference type="EMBL" id="KZ679137">
    <property type="protein sequence ID" value="PTB73895.1"/>
    <property type="molecule type" value="Genomic_DNA"/>
</dbReference>
<feature type="compositionally biased region" description="Low complexity" evidence="1">
    <location>
        <begin position="17"/>
        <end position="35"/>
    </location>
</feature>
<dbReference type="STRING" id="983965.A0A2T4BXB3"/>
<proteinExistence type="predicted"/>